<dbReference type="InterPro" id="IPR000182">
    <property type="entry name" value="GNAT_dom"/>
</dbReference>
<dbReference type="Gene3D" id="3.40.630.30">
    <property type="match status" value="1"/>
</dbReference>
<dbReference type="Pfam" id="PF00583">
    <property type="entry name" value="Acetyltransf_1"/>
    <property type="match status" value="1"/>
</dbReference>
<dbReference type="AlphaFoldDB" id="A0A646KGP0"/>
<dbReference type="GO" id="GO:0016747">
    <property type="term" value="F:acyltransferase activity, transferring groups other than amino-acyl groups"/>
    <property type="evidence" value="ECO:0007669"/>
    <property type="project" value="InterPro"/>
</dbReference>
<evidence type="ECO:0000313" key="2">
    <source>
        <dbReference type="EMBL" id="MQT01167.1"/>
    </source>
</evidence>
<dbReference type="SUPFAM" id="SSF55729">
    <property type="entry name" value="Acyl-CoA N-acyltransferases (Nat)"/>
    <property type="match status" value="1"/>
</dbReference>
<organism evidence="2 3">
    <name type="scientific">Streptomyces jumonjinensis</name>
    <dbReference type="NCBI Taxonomy" id="1945"/>
    <lineage>
        <taxon>Bacteria</taxon>
        <taxon>Bacillati</taxon>
        <taxon>Actinomycetota</taxon>
        <taxon>Actinomycetes</taxon>
        <taxon>Kitasatosporales</taxon>
        <taxon>Streptomycetaceae</taxon>
        <taxon>Streptomyces</taxon>
    </lineage>
</organism>
<evidence type="ECO:0000259" key="1">
    <source>
        <dbReference type="Pfam" id="PF00583"/>
    </source>
</evidence>
<keyword evidence="3" id="KW-1185">Reference proteome</keyword>
<comment type="caution">
    <text evidence="2">The sequence shown here is derived from an EMBL/GenBank/DDBJ whole genome shotgun (WGS) entry which is preliminary data.</text>
</comment>
<dbReference type="EMBL" id="VCLA01000113">
    <property type="protein sequence ID" value="MQT01167.1"/>
    <property type="molecule type" value="Genomic_DNA"/>
</dbReference>
<proteinExistence type="predicted"/>
<protein>
    <recommendedName>
        <fullName evidence="1">N-acetyltransferase domain-containing protein</fullName>
    </recommendedName>
</protein>
<feature type="domain" description="N-acetyltransferase" evidence="1">
    <location>
        <begin position="313"/>
        <end position="400"/>
    </location>
</feature>
<sequence length="433" mass="48418">MSERTIHLDPDPRNWRSRKIEVRPHRWYATVALDRDGHVAAVTRRGDDPELPSAYTAALNKARAASCDRIWYDGYSGSFVGGNGPSYITMPVPFSQVTLTVDALRAAELDHDYSGLHTLADRLALPIDDWLAPGDRELIRGIDFDPPPHVFLSFLRAKAGRLGLRLNGRATAGSVWVRPTLPAAQKQLRERFPEQYPGWVDRWTGYVEPDGTFARPWVGGREEDLSYGATPVQFRSLSTASGGECPCGMTLREPGDGGDEHTAHHTMWAFGARVPKNLDWWGDLAVVTTQSPITWRRLAHQVAGMPQRENHYDFRSWSHLGEPEGTPDNMRAYLLKANGYVIGYLAAHDTNEHRHWDLKDGSEYDGEDDAMRPRIILIWVADAYRCKGVGALLVQALADDFGCKIADVSWSSPVSQLGRRLARRVSPNGIWVS</sequence>
<dbReference type="Proteomes" id="UP000419138">
    <property type="component" value="Unassembled WGS sequence"/>
</dbReference>
<name>A0A646KGP0_STRJU</name>
<evidence type="ECO:0000313" key="3">
    <source>
        <dbReference type="Proteomes" id="UP000419138"/>
    </source>
</evidence>
<reference evidence="2 3" key="1">
    <citation type="submission" date="2019-05" db="EMBL/GenBank/DDBJ databases">
        <title>Comparative genomics and metabolomics analyses of clavulanic acid producing Streptomyces species provides insight into specialized metabolism and evolution of beta-lactam biosynthetic gene clusters.</title>
        <authorList>
            <person name="Moore M.A."/>
            <person name="Cruz-Morales P."/>
            <person name="Barona Gomez F."/>
            <person name="Kapil T."/>
        </authorList>
    </citation>
    <scope>NUCLEOTIDE SEQUENCE [LARGE SCALE GENOMIC DNA]</scope>
    <source>
        <strain evidence="2 3">NRRL 5741</strain>
    </source>
</reference>
<accession>A0A646KGP0</accession>
<gene>
    <name evidence="2" type="ORF">FF041_13310</name>
</gene>
<dbReference type="OrthoDB" id="3280248at2"/>
<dbReference type="RefSeq" id="WP_153523012.1">
    <property type="nucleotide sequence ID" value="NZ_JBEPDZ010000008.1"/>
</dbReference>
<dbReference type="InterPro" id="IPR016181">
    <property type="entry name" value="Acyl_CoA_acyltransferase"/>
</dbReference>